<comment type="caution">
    <text evidence="1">The sequence shown here is derived from an EMBL/GenBank/DDBJ whole genome shotgun (WGS) entry which is preliminary data.</text>
</comment>
<dbReference type="EMBL" id="SGBB01000007">
    <property type="protein sequence ID" value="RZD18582.1"/>
    <property type="molecule type" value="Genomic_DNA"/>
</dbReference>
<evidence type="ECO:0000313" key="1">
    <source>
        <dbReference type="EMBL" id="RZD18582.1"/>
    </source>
</evidence>
<organism evidence="1 2">
    <name type="scientific">Candidatus Acididesulfobacter diazotrophicus</name>
    <dbReference type="NCBI Taxonomy" id="2597226"/>
    <lineage>
        <taxon>Bacteria</taxon>
        <taxon>Deltaproteobacteria</taxon>
        <taxon>Candidatus Acidulodesulfobacterales</taxon>
        <taxon>Candidatus Acididesulfobacter</taxon>
    </lineage>
</organism>
<dbReference type="Proteomes" id="UP000319296">
    <property type="component" value="Unassembled WGS sequence"/>
</dbReference>
<dbReference type="Gene3D" id="1.10.287.1700">
    <property type="match status" value="1"/>
</dbReference>
<dbReference type="AlphaFoldDB" id="A0A519BMU0"/>
<evidence type="ECO:0000313" key="2">
    <source>
        <dbReference type="Proteomes" id="UP000319296"/>
    </source>
</evidence>
<accession>A0A519BMU0</accession>
<proteinExistence type="predicted"/>
<name>A0A519BMU0_9DELT</name>
<gene>
    <name evidence="1" type="ORF">EVG15_05135</name>
</gene>
<evidence type="ECO:0008006" key="3">
    <source>
        <dbReference type="Google" id="ProtNLM"/>
    </source>
</evidence>
<reference evidence="1 2" key="1">
    <citation type="journal article" date="2019" name="ISME J.">
        <title>Insights into ecological role of a new deltaproteobacterial order Candidatus Acidulodesulfobacterales by metagenomics and metatranscriptomics.</title>
        <authorList>
            <person name="Tan S."/>
            <person name="Liu J."/>
            <person name="Fang Y."/>
            <person name="Hedlund B.P."/>
            <person name="Lian Z.H."/>
            <person name="Huang L.Y."/>
            <person name="Li J.T."/>
            <person name="Huang L.N."/>
            <person name="Li W.J."/>
            <person name="Jiang H.C."/>
            <person name="Dong H.L."/>
            <person name="Shu W.S."/>
        </authorList>
    </citation>
    <scope>NUCLEOTIDE SEQUENCE [LARGE SCALE GENOMIC DNA]</scope>
    <source>
        <strain evidence="1">AP1</strain>
    </source>
</reference>
<sequence length="145" mass="17298">MPFKFNNILEYRKLIEDKSYVEFSKVQKEYIKINLNINNIKNKIEDFKLNYSKNASGISSINDFLILESGYQGLMNSLDTTLREKDIIEKELEKKRLYLLQSKIEFEKIKKLKDKYLAIDKLNLIKKEEMILNDLTSNKYNTEQN</sequence>
<dbReference type="InterPro" id="IPR053716">
    <property type="entry name" value="Flag_assembly_chemotaxis_eff"/>
</dbReference>
<protein>
    <recommendedName>
        <fullName evidence="3">Flagellar FliJ protein</fullName>
    </recommendedName>
</protein>